<reference evidence="3" key="1">
    <citation type="submission" date="2017-03" db="EMBL/GenBank/DDBJ databases">
        <title>Phytopthora megakarya and P. palmivora, two closely related causual agents of cacao black pod achieved similar genome size and gene model numbers by different mechanisms.</title>
        <authorList>
            <person name="Ali S."/>
            <person name="Shao J."/>
            <person name="Larry D.J."/>
            <person name="Kronmiller B."/>
            <person name="Shen D."/>
            <person name="Strem M.D."/>
            <person name="Melnick R.L."/>
            <person name="Guiltinan M.J."/>
            <person name="Tyler B.M."/>
            <person name="Meinhardt L.W."/>
            <person name="Bailey B.A."/>
        </authorList>
    </citation>
    <scope>NUCLEOTIDE SEQUENCE [LARGE SCALE GENOMIC DNA]</scope>
    <source>
        <strain evidence="3">zdho120</strain>
    </source>
</reference>
<keyword evidence="3" id="KW-1185">Reference proteome</keyword>
<protein>
    <submittedName>
        <fullName evidence="2">Uncharacterized protein</fullName>
    </submittedName>
</protein>
<accession>A0A225WUG5</accession>
<sequence>MGWPRAKSRGRPQIRKIQVQPEKKQRVERAKQNVNKLVQGTLAPVPSVRNIASYWIETTTTKRRNERYPRFLHVLFRKQRRQLQVKRVLERRQICVPSGVCEESSGCNPKLR</sequence>
<proteinExistence type="predicted"/>
<comment type="caution">
    <text evidence="2">The sequence shown here is derived from an EMBL/GenBank/DDBJ whole genome shotgun (WGS) entry which is preliminary data.</text>
</comment>
<evidence type="ECO:0000256" key="1">
    <source>
        <dbReference type="SAM" id="MobiDB-lite"/>
    </source>
</evidence>
<dbReference type="EMBL" id="NBNE01000240">
    <property type="protein sequence ID" value="OWZ21286.1"/>
    <property type="molecule type" value="Genomic_DNA"/>
</dbReference>
<gene>
    <name evidence="2" type="ORF">PHMEG_0004196</name>
</gene>
<evidence type="ECO:0000313" key="3">
    <source>
        <dbReference type="Proteomes" id="UP000198211"/>
    </source>
</evidence>
<feature type="compositionally biased region" description="Basic residues" evidence="1">
    <location>
        <begin position="1"/>
        <end position="14"/>
    </location>
</feature>
<dbReference type="AlphaFoldDB" id="A0A225WUG5"/>
<name>A0A225WUG5_9STRA</name>
<feature type="region of interest" description="Disordered" evidence="1">
    <location>
        <begin position="1"/>
        <end position="28"/>
    </location>
</feature>
<dbReference type="Proteomes" id="UP000198211">
    <property type="component" value="Unassembled WGS sequence"/>
</dbReference>
<evidence type="ECO:0000313" key="2">
    <source>
        <dbReference type="EMBL" id="OWZ21286.1"/>
    </source>
</evidence>
<organism evidence="2 3">
    <name type="scientific">Phytophthora megakarya</name>
    <dbReference type="NCBI Taxonomy" id="4795"/>
    <lineage>
        <taxon>Eukaryota</taxon>
        <taxon>Sar</taxon>
        <taxon>Stramenopiles</taxon>
        <taxon>Oomycota</taxon>
        <taxon>Peronosporomycetes</taxon>
        <taxon>Peronosporales</taxon>
        <taxon>Peronosporaceae</taxon>
        <taxon>Phytophthora</taxon>
    </lineage>
</organism>